<accession>A0A918WH96</accession>
<organism evidence="3 4">
    <name type="scientific">Neogemmobacter tilapiae</name>
    <dbReference type="NCBI Taxonomy" id="875041"/>
    <lineage>
        <taxon>Bacteria</taxon>
        <taxon>Pseudomonadati</taxon>
        <taxon>Pseudomonadota</taxon>
        <taxon>Alphaproteobacteria</taxon>
        <taxon>Rhodobacterales</taxon>
        <taxon>Paracoccaceae</taxon>
        <taxon>Neogemmobacter</taxon>
    </lineage>
</organism>
<sequence>MTDTTDIPDPAPEAVPTPPKPDRPRSAFPGLVTGGALAAAMGFGLSMYLLPQGWQPVATDTALIDRLTAVEMALAAIPKPDTSLTDRLAAVEAALAKPAADLPDLTPRLDKIESELAALKARPVSVGQADSAEAVARVEAAAKEAEAQLAATKAEAEATARAARITTGLARLTATMESGQPYAEALAVLTAEGVTAPEGITQQADSGLPSLAQLQADFPAAARAALTAALRAEPGEGWTDRFGTFLRSQTGARSLTPQEGSDPDAILSRAEAALAKGDLAATLSELAALSPEAAAEMTAWVEQATKRQTALAAVAGWQP</sequence>
<reference evidence="3" key="1">
    <citation type="journal article" date="2014" name="Int. J. Syst. Evol. Microbiol.">
        <title>Complete genome sequence of Corynebacterium casei LMG S-19264T (=DSM 44701T), isolated from a smear-ripened cheese.</title>
        <authorList>
            <consortium name="US DOE Joint Genome Institute (JGI-PGF)"/>
            <person name="Walter F."/>
            <person name="Albersmeier A."/>
            <person name="Kalinowski J."/>
            <person name="Ruckert C."/>
        </authorList>
    </citation>
    <scope>NUCLEOTIDE SEQUENCE</scope>
    <source>
        <strain evidence="3">KCTC 23310</strain>
    </source>
</reference>
<keyword evidence="1" id="KW-0175">Coiled coil</keyword>
<evidence type="ECO:0000256" key="2">
    <source>
        <dbReference type="SAM" id="MobiDB-lite"/>
    </source>
</evidence>
<feature type="compositionally biased region" description="Pro residues" evidence="2">
    <location>
        <begin position="9"/>
        <end position="19"/>
    </location>
</feature>
<comment type="caution">
    <text evidence="3">The sequence shown here is derived from an EMBL/GenBank/DDBJ whole genome shotgun (WGS) entry which is preliminary data.</text>
</comment>
<proteinExistence type="predicted"/>
<dbReference type="RefSeq" id="WP_189410748.1">
    <property type="nucleotide sequence ID" value="NZ_BMYJ01000003.1"/>
</dbReference>
<reference evidence="3" key="2">
    <citation type="submission" date="2020-09" db="EMBL/GenBank/DDBJ databases">
        <authorList>
            <person name="Sun Q."/>
            <person name="Kim S."/>
        </authorList>
    </citation>
    <scope>NUCLEOTIDE SEQUENCE</scope>
    <source>
        <strain evidence="3">KCTC 23310</strain>
    </source>
</reference>
<dbReference type="AlphaFoldDB" id="A0A918WH96"/>
<evidence type="ECO:0000256" key="1">
    <source>
        <dbReference type="SAM" id="Coils"/>
    </source>
</evidence>
<keyword evidence="4" id="KW-1185">Reference proteome</keyword>
<dbReference type="Proteomes" id="UP000638981">
    <property type="component" value="Unassembled WGS sequence"/>
</dbReference>
<dbReference type="EMBL" id="BMYJ01000003">
    <property type="protein sequence ID" value="GHC51447.1"/>
    <property type="molecule type" value="Genomic_DNA"/>
</dbReference>
<evidence type="ECO:0000313" key="3">
    <source>
        <dbReference type="EMBL" id="GHC51447.1"/>
    </source>
</evidence>
<name>A0A918WH96_9RHOB</name>
<feature type="region of interest" description="Disordered" evidence="2">
    <location>
        <begin position="1"/>
        <end position="27"/>
    </location>
</feature>
<evidence type="ECO:0008006" key="5">
    <source>
        <dbReference type="Google" id="ProtNLM"/>
    </source>
</evidence>
<gene>
    <name evidence="3" type="ORF">GCM10007315_12310</name>
</gene>
<feature type="coiled-coil region" evidence="1">
    <location>
        <begin position="135"/>
        <end position="162"/>
    </location>
</feature>
<protein>
    <recommendedName>
        <fullName evidence="5">Mitochondrial inner membrane protein</fullName>
    </recommendedName>
</protein>
<evidence type="ECO:0000313" key="4">
    <source>
        <dbReference type="Proteomes" id="UP000638981"/>
    </source>
</evidence>